<comment type="caution">
    <text evidence="2">The sequence shown here is derived from an EMBL/GenBank/DDBJ whole genome shotgun (WGS) entry which is preliminary data.</text>
</comment>
<dbReference type="AlphaFoldDB" id="K0R981"/>
<reference evidence="2 3" key="1">
    <citation type="journal article" date="2012" name="Genome Biol.">
        <title>Genome and low-iron response of an oceanic diatom adapted to chronic iron limitation.</title>
        <authorList>
            <person name="Lommer M."/>
            <person name="Specht M."/>
            <person name="Roy A.S."/>
            <person name="Kraemer L."/>
            <person name="Andreson R."/>
            <person name="Gutowska M.A."/>
            <person name="Wolf J."/>
            <person name="Bergner S.V."/>
            <person name="Schilhabel M.B."/>
            <person name="Klostermeier U.C."/>
            <person name="Beiko R.G."/>
            <person name="Rosenstiel P."/>
            <person name="Hippler M."/>
            <person name="Laroche J."/>
        </authorList>
    </citation>
    <scope>NUCLEOTIDE SEQUENCE [LARGE SCALE GENOMIC DNA]</scope>
    <source>
        <strain evidence="2 3">CCMP1005</strain>
    </source>
</reference>
<evidence type="ECO:0000256" key="1">
    <source>
        <dbReference type="SAM" id="MobiDB-lite"/>
    </source>
</evidence>
<feature type="region of interest" description="Disordered" evidence="1">
    <location>
        <begin position="248"/>
        <end position="313"/>
    </location>
</feature>
<feature type="region of interest" description="Disordered" evidence="1">
    <location>
        <begin position="1"/>
        <end position="87"/>
    </location>
</feature>
<feature type="region of interest" description="Disordered" evidence="1">
    <location>
        <begin position="500"/>
        <end position="537"/>
    </location>
</feature>
<feature type="region of interest" description="Disordered" evidence="1">
    <location>
        <begin position="662"/>
        <end position="683"/>
    </location>
</feature>
<evidence type="ECO:0000313" key="2">
    <source>
        <dbReference type="EMBL" id="EJK50118.1"/>
    </source>
</evidence>
<keyword evidence="3" id="KW-1185">Reference proteome</keyword>
<feature type="compositionally biased region" description="Acidic residues" evidence="1">
    <location>
        <begin position="253"/>
        <end position="271"/>
    </location>
</feature>
<gene>
    <name evidence="2" type="ORF">THAOC_30942</name>
</gene>
<name>K0R981_THAOC</name>
<dbReference type="OMA" id="ISTRCKV"/>
<sequence length="683" mass="76016">MELPIELDLDGGFAVPLPGEEDPPRGLPSDEDSYYDFEGGEQGYDRGILSAKYSASGANEVPRDSTEPSELSQEETGDEQQNPAPPKYVPEVYSLMHIATQIIASNLGDYPPGSFGLLGEHQWYGVVHARVEQKIESTKIKPKSSNHKPSLDNGTTKMKPVLSAQQLSKIESHPNNKHIAKSRLTDNLLWREIVDYHFSGMNRPKTLEIPCDELMDKIRSWGLDLLSMMEEPMSEDEWNAKHGLFSTKGAADSQDEDNAFDADSSSDDSEDIAEKALKHTKGRRDKKQAAAQSQPPKPSYHQHLENQSSRSTNRLRYMLKSLRETPMDVTLLSETAIGKSLTKTLKRMKKLLRRVRSKNEHELEHNLLGYPNFWKEVNWGVTRTGSDHFVKSCSTYLECILQDWKDMASQGNELESGCKDDEKNKSLSCGQAKGISAKQHSLDMKLLHDSPDWRSLYLSLKRRQEIVQKTQGERVRATRQKLESDRRKIGKVVLTKAVGRVRGGDEETNPLKRPGLSTSQSSSRSQRREAILSKSRGHSAIRARLAANPMFSTSSKISKLKQETKVAASWSKSRADPKPSFGANVARANAGNVSRADVPSCFGAAIAGARGGVPSHSTGTKRDVRGGSGRQVRVHLQNGRQMTMPCTSSPKSTGVFSSLEVKMKRKADKNAARRPATDKRTRR</sequence>
<evidence type="ECO:0000313" key="3">
    <source>
        <dbReference type="Proteomes" id="UP000266841"/>
    </source>
</evidence>
<proteinExistence type="predicted"/>
<feature type="compositionally biased region" description="Acidic residues" evidence="1">
    <location>
        <begin position="29"/>
        <end position="39"/>
    </location>
</feature>
<accession>K0R981</accession>
<dbReference type="EMBL" id="AGNL01044175">
    <property type="protein sequence ID" value="EJK50118.1"/>
    <property type="molecule type" value="Genomic_DNA"/>
</dbReference>
<protein>
    <submittedName>
        <fullName evidence="2">Uncharacterized protein</fullName>
    </submittedName>
</protein>
<dbReference type="Proteomes" id="UP000266841">
    <property type="component" value="Unassembled WGS sequence"/>
</dbReference>
<feature type="compositionally biased region" description="Basic and acidic residues" evidence="1">
    <location>
        <begin position="668"/>
        <end position="683"/>
    </location>
</feature>
<dbReference type="OrthoDB" id="54840at2759"/>
<organism evidence="2 3">
    <name type="scientific">Thalassiosira oceanica</name>
    <name type="common">Marine diatom</name>
    <dbReference type="NCBI Taxonomy" id="159749"/>
    <lineage>
        <taxon>Eukaryota</taxon>
        <taxon>Sar</taxon>
        <taxon>Stramenopiles</taxon>
        <taxon>Ochrophyta</taxon>
        <taxon>Bacillariophyta</taxon>
        <taxon>Coscinodiscophyceae</taxon>
        <taxon>Thalassiosirophycidae</taxon>
        <taxon>Thalassiosirales</taxon>
        <taxon>Thalassiosiraceae</taxon>
        <taxon>Thalassiosira</taxon>
    </lineage>
</organism>
<dbReference type="eggNOG" id="ENOG502SSN6">
    <property type="taxonomic scope" value="Eukaryota"/>
</dbReference>